<keyword evidence="3" id="KW-0249">Electron transport</keyword>
<dbReference type="PROSITE" id="PS51485">
    <property type="entry name" value="PHYTOCYANIN"/>
    <property type="match status" value="1"/>
</dbReference>
<evidence type="ECO:0000256" key="4">
    <source>
        <dbReference type="ARBA" id="ARBA00023008"/>
    </source>
</evidence>
<dbReference type="InterPro" id="IPR039391">
    <property type="entry name" value="Phytocyanin-like"/>
</dbReference>
<dbReference type="AlphaFoldDB" id="I3RZH2"/>
<protein>
    <recommendedName>
        <fullName evidence="9">Phytocyanin domain-containing protein</fullName>
    </recommendedName>
</protein>
<evidence type="ECO:0000313" key="10">
    <source>
        <dbReference type="EMBL" id="AFK33414.1"/>
    </source>
</evidence>
<dbReference type="InterPro" id="IPR008972">
    <property type="entry name" value="Cupredoxin"/>
</dbReference>
<keyword evidence="7" id="KW-0472">Membrane</keyword>
<evidence type="ECO:0000256" key="3">
    <source>
        <dbReference type="ARBA" id="ARBA00022982"/>
    </source>
</evidence>
<evidence type="ECO:0000259" key="9">
    <source>
        <dbReference type="PROSITE" id="PS51485"/>
    </source>
</evidence>
<sequence>MAMNMNALLLALLAATALFHCSSAQTRHVVGDSAGWFVPGNTSFYTSWAAKNTFAVGDTLVFNYAASAHNVEEVTKTNYDSCNSTSPIATYTTPPATVTIKKTGAHYFICGVPGHCLGDQKLSINVASGSSAATPPSSTATPPSSSTTPPPPSSTTTPSPSSPTSPSPSSTVTPPPKDSAAVSLGAAGVVASTVMTIAAVFFF</sequence>
<feature type="chain" id="PRO_5003678543" description="Phytocyanin domain-containing protein" evidence="8">
    <location>
        <begin position="25"/>
        <end position="203"/>
    </location>
</feature>
<keyword evidence="1" id="KW-0813">Transport</keyword>
<dbReference type="FunFam" id="2.60.40.420:FF:000003">
    <property type="entry name" value="Blue copper"/>
    <property type="match status" value="1"/>
</dbReference>
<feature type="domain" description="Phytocyanin" evidence="9">
    <location>
        <begin position="26"/>
        <end position="128"/>
    </location>
</feature>
<evidence type="ECO:0000256" key="7">
    <source>
        <dbReference type="SAM" id="Phobius"/>
    </source>
</evidence>
<dbReference type="InterPro" id="IPR003245">
    <property type="entry name" value="Phytocyanin_dom"/>
</dbReference>
<organism evidence="10">
    <name type="scientific">Lotus japonicus</name>
    <name type="common">Lotus corniculatus var. japonicus</name>
    <dbReference type="NCBI Taxonomy" id="34305"/>
    <lineage>
        <taxon>Eukaryota</taxon>
        <taxon>Viridiplantae</taxon>
        <taxon>Streptophyta</taxon>
        <taxon>Embryophyta</taxon>
        <taxon>Tracheophyta</taxon>
        <taxon>Spermatophyta</taxon>
        <taxon>Magnoliopsida</taxon>
        <taxon>eudicotyledons</taxon>
        <taxon>Gunneridae</taxon>
        <taxon>Pentapetalae</taxon>
        <taxon>rosids</taxon>
        <taxon>fabids</taxon>
        <taxon>Fabales</taxon>
        <taxon>Fabaceae</taxon>
        <taxon>Papilionoideae</taxon>
        <taxon>50 kb inversion clade</taxon>
        <taxon>NPAAA clade</taxon>
        <taxon>Hologalegina</taxon>
        <taxon>robinioid clade</taxon>
        <taxon>Loteae</taxon>
        <taxon>Lotus</taxon>
    </lineage>
</organism>
<dbReference type="CDD" id="cd04216">
    <property type="entry name" value="Phytocyanin"/>
    <property type="match status" value="1"/>
</dbReference>
<feature type="signal peptide" evidence="8">
    <location>
        <begin position="1"/>
        <end position="24"/>
    </location>
</feature>
<dbReference type="Gene3D" id="2.60.40.420">
    <property type="entry name" value="Cupredoxins - blue copper proteins"/>
    <property type="match status" value="1"/>
</dbReference>
<dbReference type="InterPro" id="IPR028871">
    <property type="entry name" value="BlueCu_1_BS"/>
</dbReference>
<name>I3RZH2_LOTJA</name>
<keyword evidence="7" id="KW-1133">Transmembrane helix</keyword>
<dbReference type="GO" id="GO:0046872">
    <property type="term" value="F:metal ion binding"/>
    <property type="evidence" value="ECO:0007669"/>
    <property type="project" value="UniProtKB-KW"/>
</dbReference>
<reference evidence="10" key="1">
    <citation type="submission" date="2012-05" db="EMBL/GenBank/DDBJ databases">
        <authorList>
            <person name="Krishnakumar V."/>
            <person name="Cheung F."/>
            <person name="Xiao Y."/>
            <person name="Chan A."/>
            <person name="Moskal W.A."/>
            <person name="Town C.D."/>
        </authorList>
    </citation>
    <scope>NUCLEOTIDE SEQUENCE</scope>
</reference>
<feature type="region of interest" description="Disordered" evidence="6">
    <location>
        <begin position="128"/>
        <end position="180"/>
    </location>
</feature>
<feature type="transmembrane region" description="Helical" evidence="7">
    <location>
        <begin position="180"/>
        <end position="202"/>
    </location>
</feature>
<dbReference type="EMBL" id="BT133619">
    <property type="protein sequence ID" value="AFK33414.1"/>
    <property type="molecule type" value="mRNA"/>
</dbReference>
<dbReference type="Pfam" id="PF02298">
    <property type="entry name" value="Cu_bind_like"/>
    <property type="match status" value="1"/>
</dbReference>
<keyword evidence="5" id="KW-0325">Glycoprotein</keyword>
<dbReference type="PANTHER" id="PTHR33021:SF496">
    <property type="entry name" value="OS08G0482700 PROTEIN"/>
    <property type="match status" value="1"/>
</dbReference>
<dbReference type="PROSITE" id="PS00196">
    <property type="entry name" value="COPPER_BLUE"/>
    <property type="match status" value="1"/>
</dbReference>
<dbReference type="GO" id="GO:0005886">
    <property type="term" value="C:plasma membrane"/>
    <property type="evidence" value="ECO:0007669"/>
    <property type="project" value="TreeGrafter"/>
</dbReference>
<keyword evidence="2" id="KW-0479">Metal-binding</keyword>
<evidence type="ECO:0000256" key="1">
    <source>
        <dbReference type="ARBA" id="ARBA00022448"/>
    </source>
</evidence>
<feature type="compositionally biased region" description="Low complexity" evidence="6">
    <location>
        <begin position="130"/>
        <end position="147"/>
    </location>
</feature>
<keyword evidence="7" id="KW-0812">Transmembrane</keyword>
<dbReference type="PANTHER" id="PTHR33021">
    <property type="entry name" value="BLUE COPPER PROTEIN"/>
    <property type="match status" value="1"/>
</dbReference>
<accession>I3RZH2</accession>
<dbReference type="SUPFAM" id="SSF49503">
    <property type="entry name" value="Cupredoxins"/>
    <property type="match status" value="1"/>
</dbReference>
<evidence type="ECO:0000256" key="5">
    <source>
        <dbReference type="ARBA" id="ARBA00023180"/>
    </source>
</evidence>
<keyword evidence="8" id="KW-0732">Signal</keyword>
<evidence type="ECO:0000256" key="8">
    <source>
        <dbReference type="SAM" id="SignalP"/>
    </source>
</evidence>
<evidence type="ECO:0000256" key="2">
    <source>
        <dbReference type="ARBA" id="ARBA00022723"/>
    </source>
</evidence>
<dbReference type="GO" id="GO:0009055">
    <property type="term" value="F:electron transfer activity"/>
    <property type="evidence" value="ECO:0007669"/>
    <property type="project" value="InterPro"/>
</dbReference>
<keyword evidence="4" id="KW-0186">Copper</keyword>
<proteinExistence type="evidence at transcript level"/>
<evidence type="ECO:0000256" key="6">
    <source>
        <dbReference type="SAM" id="MobiDB-lite"/>
    </source>
</evidence>